<accession>A0A7G9RZ86</accession>
<name>A0A7G9RZ86_9FIRM</name>
<feature type="transmembrane region" description="Helical" evidence="1">
    <location>
        <begin position="126"/>
        <end position="144"/>
    </location>
</feature>
<feature type="transmembrane region" description="Helical" evidence="1">
    <location>
        <begin position="62"/>
        <end position="83"/>
    </location>
</feature>
<keyword evidence="1" id="KW-0472">Membrane</keyword>
<evidence type="ECO:0000256" key="1">
    <source>
        <dbReference type="SAM" id="Phobius"/>
    </source>
</evidence>
<protein>
    <submittedName>
        <fullName evidence="2">Uncharacterized protein</fullName>
    </submittedName>
</protein>
<keyword evidence="1" id="KW-1133">Transmembrane helix</keyword>
<dbReference type="RefSeq" id="WP_187534031.1">
    <property type="nucleotide sequence ID" value="NZ_CBCSHU010000009.1"/>
</dbReference>
<feature type="transmembrane region" description="Helical" evidence="1">
    <location>
        <begin position="35"/>
        <end position="56"/>
    </location>
</feature>
<dbReference type="KEGG" id="eio:H9L01_00615"/>
<gene>
    <name evidence="2" type="ORF">H9L01_00615</name>
</gene>
<evidence type="ECO:0000313" key="3">
    <source>
        <dbReference type="Proteomes" id="UP000515928"/>
    </source>
</evidence>
<sequence length="356" mass="41764">MKLKEVSLRVVIVSCIALALSWASVRYAPVLKLSFVPMFIVVTILSALVLMVQIVVRQFGHYIFGVISGYEFTSIQLLNWVMVSSEYGIQFKRYHVPRINGQCIMKTPDVELDELPYTLYLQGGNIANGILTLFLTVIVLNANLDMMKQLILVIFIIMGLVVLFVNAVPHGLFINDTEAVRTLRRSIQARDAYVQLSGFYREQFDFSDRSHSFEFRSYPIDLVDNYYAFLVNYYYLYQKRLEIGWNECLIHLKELQGIDVRIPYVYRMQLELEINYLQMRMSQEVPEETEQLKRYINGVMYSPQIVRYLYLKSYVQDGELNDQLYKHFEIVAAEYPFILENEMEREIMNILKDELA</sequence>
<keyword evidence="3" id="KW-1185">Reference proteome</keyword>
<dbReference type="Proteomes" id="UP000515928">
    <property type="component" value="Chromosome"/>
</dbReference>
<organism evidence="2 3">
    <name type="scientific">Erysipelothrix inopinata</name>
    <dbReference type="NCBI Taxonomy" id="225084"/>
    <lineage>
        <taxon>Bacteria</taxon>
        <taxon>Bacillati</taxon>
        <taxon>Bacillota</taxon>
        <taxon>Erysipelotrichia</taxon>
        <taxon>Erysipelotrichales</taxon>
        <taxon>Erysipelotrichaceae</taxon>
        <taxon>Erysipelothrix</taxon>
    </lineage>
</organism>
<dbReference type="AlphaFoldDB" id="A0A7G9RZ86"/>
<feature type="transmembrane region" description="Helical" evidence="1">
    <location>
        <begin position="150"/>
        <end position="174"/>
    </location>
</feature>
<reference evidence="2 3" key="1">
    <citation type="submission" date="2020-08" db="EMBL/GenBank/DDBJ databases">
        <title>Genome sequence of Erysipelothrix inopinata DSM 15511T.</title>
        <authorList>
            <person name="Hyun D.-W."/>
            <person name="Bae J.-W."/>
        </authorList>
    </citation>
    <scope>NUCLEOTIDE SEQUENCE [LARGE SCALE GENOMIC DNA]</scope>
    <source>
        <strain evidence="2 3">DSM 15511</strain>
    </source>
</reference>
<dbReference type="EMBL" id="CP060715">
    <property type="protein sequence ID" value="QNN60911.1"/>
    <property type="molecule type" value="Genomic_DNA"/>
</dbReference>
<proteinExistence type="predicted"/>
<evidence type="ECO:0000313" key="2">
    <source>
        <dbReference type="EMBL" id="QNN60911.1"/>
    </source>
</evidence>
<feature type="transmembrane region" description="Helical" evidence="1">
    <location>
        <begin position="6"/>
        <end position="23"/>
    </location>
</feature>
<keyword evidence="1" id="KW-0812">Transmembrane</keyword>